<evidence type="ECO:0000313" key="1">
    <source>
        <dbReference type="EMBL" id="SVC87120.1"/>
    </source>
</evidence>
<proteinExistence type="predicted"/>
<sequence length="252" mass="27935">MFAGGLASKENEPCQCGSGFVDYCKISGGAPEGTHFIGFCSSEGQRLYGKSFYDNGMTFEGAYLDGIDKLGVITWEDSGTLEGELNISKDDYEISSEVDLEKVYAIGQYVRGTITSRGFFNLDGGFVLTGFGTKFDADTEADISYQAAHFVNDGRDEDKEFLVTKKISEDSGLVLWGGGIKKNTIYANFNGRKSVLVYDENGELIEKIEGWDEAGEKEVQRISEVVDEKKSILDKNFELLDDRLKQLRNFNP</sequence>
<accession>A0A382QQG6</accession>
<name>A0A382QQG6_9ZZZZ</name>
<reference evidence="1" key="1">
    <citation type="submission" date="2018-05" db="EMBL/GenBank/DDBJ databases">
        <authorList>
            <person name="Lanie J.A."/>
            <person name="Ng W.-L."/>
            <person name="Kazmierczak K.M."/>
            <person name="Andrzejewski T.M."/>
            <person name="Davidsen T.M."/>
            <person name="Wayne K.J."/>
            <person name="Tettelin H."/>
            <person name="Glass J.I."/>
            <person name="Rusch D."/>
            <person name="Podicherti R."/>
            <person name="Tsui H.-C.T."/>
            <person name="Winkler M.E."/>
        </authorList>
    </citation>
    <scope>NUCLEOTIDE SEQUENCE</scope>
</reference>
<organism evidence="1">
    <name type="scientific">marine metagenome</name>
    <dbReference type="NCBI Taxonomy" id="408172"/>
    <lineage>
        <taxon>unclassified sequences</taxon>
        <taxon>metagenomes</taxon>
        <taxon>ecological metagenomes</taxon>
    </lineage>
</organism>
<gene>
    <name evidence="1" type="ORF">METZ01_LOCUS339974</name>
</gene>
<dbReference type="EMBL" id="UINC01115817">
    <property type="protein sequence ID" value="SVC87120.1"/>
    <property type="molecule type" value="Genomic_DNA"/>
</dbReference>
<feature type="non-terminal residue" evidence="1">
    <location>
        <position position="252"/>
    </location>
</feature>
<dbReference type="AlphaFoldDB" id="A0A382QQG6"/>
<protein>
    <submittedName>
        <fullName evidence="1">Uncharacterized protein</fullName>
    </submittedName>
</protein>